<evidence type="ECO:0000313" key="3">
    <source>
        <dbReference type="EMBL" id="XCN72187.1"/>
    </source>
</evidence>
<evidence type="ECO:0000313" key="8">
    <source>
        <dbReference type="EMBL" id="XCN74113.1"/>
    </source>
</evidence>
<feature type="domain" description="Transposase IS4-like" evidence="2">
    <location>
        <begin position="162"/>
        <end position="331"/>
    </location>
</feature>
<dbReference type="EMBL" id="CP159373">
    <property type="protein sequence ID" value="XCN72432.1"/>
    <property type="molecule type" value="Genomic_DNA"/>
</dbReference>
<gene>
    <name evidence="7" type="ORF">Q3M24_02195</name>
    <name evidence="8" type="ORF">Q3M24_04980</name>
    <name evidence="9" type="ORF">Q3M24_06840</name>
    <name evidence="3" type="ORF">Q3M24_18040</name>
    <name evidence="4" type="ORF">Q3M24_18060</name>
    <name evidence="5" type="ORF">Q3M24_19380</name>
    <name evidence="6" type="ORF">Q3M24_21645</name>
</gene>
<dbReference type="EMBL" id="CP159373">
    <property type="protein sequence ID" value="XCN72856.1"/>
    <property type="molecule type" value="Genomic_DNA"/>
</dbReference>
<dbReference type="InterPro" id="IPR012337">
    <property type="entry name" value="RNaseH-like_sf"/>
</dbReference>
<dbReference type="KEGG" id="eaj:Q3M24_02195"/>
<dbReference type="EMBL" id="CP159373">
    <property type="protein sequence ID" value="XCN73585.1"/>
    <property type="molecule type" value="Genomic_DNA"/>
</dbReference>
<dbReference type="AlphaFoldDB" id="A0AAU8LT17"/>
<evidence type="ECO:0000313" key="9">
    <source>
        <dbReference type="EMBL" id="XCN74457.1"/>
    </source>
</evidence>
<dbReference type="GO" id="GO:0006313">
    <property type="term" value="P:DNA transposition"/>
    <property type="evidence" value="ECO:0007669"/>
    <property type="project" value="InterPro"/>
</dbReference>
<dbReference type="GO" id="GO:0004803">
    <property type="term" value="F:transposase activity"/>
    <property type="evidence" value="ECO:0007669"/>
    <property type="project" value="InterPro"/>
</dbReference>
<evidence type="ECO:0000256" key="1">
    <source>
        <dbReference type="SAM" id="Phobius"/>
    </source>
</evidence>
<sequence length="396" mass="45570">MLKQKIRSILSEIEGIKAVRKNALIHIFILFIALPGRINFLAMARHGRFSEKTYRSHFEKEFDFFNFNKQLVERFCSPHRILAGDCSFIPKAGIKTPHVAKFWSGCASKSLPGLEISSLAVIDLKANTAFHLECEQTPGTLPDNESRIDFYVNQVINRAPELDKIADYFVYDGAAAKKKFVDGITENTGLHLVSKFPKNANMRYLYTGPRMPGPGRPRQYDGKIRWKKLETYRFDTCYEDDEIIIYTAVVNSVLLKCNVRIAYIYKKCSDSYAILFSTDLNLDGFLIYKYYKARFQIEFLFRDAKQYTGLTHCQARSENKLYFHFNSSLTAVSIAKANFYDSVENQGTPFSMRDITDYYSAKLFLDRILSKLDIELVSDKFDFDYEDLLNTAAALA</sequence>
<dbReference type="EMBL" id="CP159373">
    <property type="protein sequence ID" value="XCN72191.1"/>
    <property type="molecule type" value="Genomic_DNA"/>
</dbReference>
<dbReference type="InterPro" id="IPR002559">
    <property type="entry name" value="Transposase_11"/>
</dbReference>
<evidence type="ECO:0000313" key="4">
    <source>
        <dbReference type="EMBL" id="XCN72191.1"/>
    </source>
</evidence>
<name>A0AAU8LT17_9BACT</name>
<dbReference type="SUPFAM" id="SSF53098">
    <property type="entry name" value="Ribonuclease H-like"/>
    <property type="match status" value="1"/>
</dbReference>
<evidence type="ECO:0000313" key="7">
    <source>
        <dbReference type="EMBL" id="XCN73585.1"/>
    </source>
</evidence>
<dbReference type="GO" id="GO:0003677">
    <property type="term" value="F:DNA binding"/>
    <property type="evidence" value="ECO:0007669"/>
    <property type="project" value="InterPro"/>
</dbReference>
<keyword evidence="1" id="KW-0472">Membrane</keyword>
<feature type="transmembrane region" description="Helical" evidence="1">
    <location>
        <begin position="23"/>
        <end position="44"/>
    </location>
</feature>
<dbReference type="KEGG" id="eaj:Q3M24_18040"/>
<dbReference type="KEGG" id="eaj:Q3M24_06840"/>
<evidence type="ECO:0000259" key="2">
    <source>
        <dbReference type="Pfam" id="PF01609"/>
    </source>
</evidence>
<accession>A0AAU8LT17</accession>
<organism evidence="3">
    <name type="scientific">Candidatus Electrothrix aestuarii</name>
    <dbReference type="NCBI Taxonomy" id="3062594"/>
    <lineage>
        <taxon>Bacteria</taxon>
        <taxon>Pseudomonadati</taxon>
        <taxon>Thermodesulfobacteriota</taxon>
        <taxon>Desulfobulbia</taxon>
        <taxon>Desulfobulbales</taxon>
        <taxon>Desulfobulbaceae</taxon>
        <taxon>Candidatus Electrothrix</taxon>
    </lineage>
</organism>
<reference evidence="3" key="2">
    <citation type="submission" date="2024-06" db="EMBL/GenBank/DDBJ databases">
        <authorList>
            <person name="Plum-Jensen L.E."/>
            <person name="Schramm A."/>
            <person name="Marshall I.P.G."/>
        </authorList>
    </citation>
    <scope>NUCLEOTIDE SEQUENCE</scope>
    <source>
        <strain evidence="3">Rat1</strain>
    </source>
</reference>
<dbReference type="EMBL" id="CP159373">
    <property type="protein sequence ID" value="XCN72187.1"/>
    <property type="molecule type" value="Genomic_DNA"/>
</dbReference>
<proteinExistence type="predicted"/>
<protein>
    <submittedName>
        <fullName evidence="3">Transposase</fullName>
    </submittedName>
</protein>
<keyword evidence="1" id="KW-1133">Transmembrane helix</keyword>
<keyword evidence="1" id="KW-0812">Transmembrane</keyword>
<evidence type="ECO:0000313" key="5">
    <source>
        <dbReference type="EMBL" id="XCN72432.1"/>
    </source>
</evidence>
<dbReference type="KEGG" id="eaj:Q3M24_19380"/>
<dbReference type="EMBL" id="CP159373">
    <property type="protein sequence ID" value="XCN74113.1"/>
    <property type="molecule type" value="Genomic_DNA"/>
</dbReference>
<dbReference type="KEGG" id="eaj:Q3M24_21645"/>
<dbReference type="EMBL" id="CP159373">
    <property type="protein sequence ID" value="XCN74457.1"/>
    <property type="molecule type" value="Genomic_DNA"/>
</dbReference>
<dbReference type="KEGG" id="eaj:Q3M24_04980"/>
<evidence type="ECO:0000313" key="6">
    <source>
        <dbReference type="EMBL" id="XCN72856.1"/>
    </source>
</evidence>
<dbReference type="KEGG" id="eaj:Q3M24_18060"/>
<reference evidence="3" key="1">
    <citation type="journal article" date="2024" name="Syst. Appl. Microbiol.">
        <title>First single-strain enrichments of Electrothrix cable bacteria, description of E. aestuarii sp. nov. and E. rattekaaiensis sp. nov., and proposal of a cable bacteria taxonomy following the rules of the SeqCode.</title>
        <authorList>
            <person name="Plum-Jensen L.E."/>
            <person name="Schramm A."/>
            <person name="Marshall I.P.G."/>
        </authorList>
    </citation>
    <scope>NUCLEOTIDE SEQUENCE</scope>
    <source>
        <strain evidence="3">Rat1</strain>
    </source>
</reference>
<dbReference type="Pfam" id="PF01609">
    <property type="entry name" value="DDE_Tnp_1"/>
    <property type="match status" value="1"/>
</dbReference>